<dbReference type="Proteomes" id="UP000516072">
    <property type="component" value="Chromosome"/>
</dbReference>
<proteinExistence type="predicted"/>
<keyword evidence="2" id="KW-1185">Reference proteome</keyword>
<accession>A0A7G1Q852</accession>
<dbReference type="KEGG" id="ntg:NSCAC_0436"/>
<sequence length="47" mass="5346">MLNIIERSTGGIQSNQEAIRWYRLATADSYLYAQFSLDQMYLNGEGG</sequence>
<dbReference type="AlphaFoldDB" id="A0A7G1Q852"/>
<dbReference type="InterPro" id="IPR011990">
    <property type="entry name" value="TPR-like_helical_dom_sf"/>
</dbReference>
<protein>
    <recommendedName>
        <fullName evidence="3">Sel1 domain protein repeat-containing protein</fullName>
    </recommendedName>
</protein>
<dbReference type="SUPFAM" id="SSF81901">
    <property type="entry name" value="HCP-like"/>
    <property type="match status" value="1"/>
</dbReference>
<evidence type="ECO:0000313" key="1">
    <source>
        <dbReference type="EMBL" id="CAB1274974.1"/>
    </source>
</evidence>
<evidence type="ECO:0000313" key="2">
    <source>
        <dbReference type="Proteomes" id="UP000516072"/>
    </source>
</evidence>
<organism evidence="1 2">
    <name type="scientific">Candidatus Nitrosacidococcus tergens</name>
    <dbReference type="NCBI Taxonomy" id="553981"/>
    <lineage>
        <taxon>Bacteria</taxon>
        <taxon>Pseudomonadati</taxon>
        <taxon>Pseudomonadota</taxon>
        <taxon>Gammaproteobacteria</taxon>
        <taxon>Chromatiales</taxon>
        <taxon>Chromatiaceae</taxon>
        <taxon>Candidatus Nitrosacidococcus</taxon>
    </lineage>
</organism>
<dbReference type="EMBL" id="LR778175">
    <property type="protein sequence ID" value="CAB1274974.1"/>
    <property type="molecule type" value="Genomic_DNA"/>
</dbReference>
<reference evidence="1 2" key="1">
    <citation type="submission" date="2020-03" db="EMBL/GenBank/DDBJ databases">
        <authorList>
            <person name="Picone N."/>
        </authorList>
    </citation>
    <scope>NUCLEOTIDE SEQUENCE [LARGE SCALE GENOMIC DNA]</scope>
    <source>
        <strain evidence="1">NSCAC1</strain>
    </source>
</reference>
<dbReference type="RefSeq" id="WP_197744789.1">
    <property type="nucleotide sequence ID" value="NZ_LR778175.1"/>
</dbReference>
<dbReference type="Gene3D" id="1.25.40.10">
    <property type="entry name" value="Tetratricopeptide repeat domain"/>
    <property type="match status" value="1"/>
</dbReference>
<name>A0A7G1Q852_9GAMM</name>
<evidence type="ECO:0008006" key="3">
    <source>
        <dbReference type="Google" id="ProtNLM"/>
    </source>
</evidence>
<gene>
    <name evidence="1" type="ORF">NSCAC_0436</name>
</gene>